<feature type="compositionally biased region" description="Polar residues" evidence="8">
    <location>
        <begin position="596"/>
        <end position="607"/>
    </location>
</feature>
<feature type="domain" description="C2H2-type" evidence="9">
    <location>
        <begin position="24"/>
        <end position="51"/>
    </location>
</feature>
<dbReference type="EMBL" id="LGST01000057">
    <property type="protein sequence ID" value="KND96300.1"/>
    <property type="molecule type" value="Genomic_DNA"/>
</dbReference>
<dbReference type="GO" id="GO:0005634">
    <property type="term" value="C:nucleus"/>
    <property type="evidence" value="ECO:0007669"/>
    <property type="project" value="UniProtKB-SubCell"/>
</dbReference>
<dbReference type="Proteomes" id="UP000037122">
    <property type="component" value="Unassembled WGS sequence"/>
</dbReference>
<evidence type="ECO:0000256" key="4">
    <source>
        <dbReference type="ARBA" id="ARBA00022771"/>
    </source>
</evidence>
<protein>
    <recommendedName>
        <fullName evidence="9">C2H2-type domain-containing protein</fullName>
    </recommendedName>
</protein>
<evidence type="ECO:0000256" key="3">
    <source>
        <dbReference type="ARBA" id="ARBA00022737"/>
    </source>
</evidence>
<keyword evidence="4 7" id="KW-0863">Zinc-finger</keyword>
<dbReference type="GO" id="GO:0000978">
    <property type="term" value="F:RNA polymerase II cis-regulatory region sequence-specific DNA binding"/>
    <property type="evidence" value="ECO:0007669"/>
    <property type="project" value="InterPro"/>
</dbReference>
<dbReference type="GO" id="GO:0000785">
    <property type="term" value="C:chromatin"/>
    <property type="evidence" value="ECO:0007669"/>
    <property type="project" value="TreeGrafter"/>
</dbReference>
<feature type="region of interest" description="Disordered" evidence="8">
    <location>
        <begin position="590"/>
        <end position="613"/>
    </location>
</feature>
<dbReference type="GO" id="GO:0000981">
    <property type="term" value="F:DNA-binding transcription factor activity, RNA polymerase II-specific"/>
    <property type="evidence" value="ECO:0007669"/>
    <property type="project" value="InterPro"/>
</dbReference>
<feature type="compositionally biased region" description="Low complexity" evidence="8">
    <location>
        <begin position="137"/>
        <end position="167"/>
    </location>
</feature>
<evidence type="ECO:0000313" key="10">
    <source>
        <dbReference type="EMBL" id="KND96300.1"/>
    </source>
</evidence>
<evidence type="ECO:0000256" key="7">
    <source>
        <dbReference type="PROSITE-ProRule" id="PRU00042"/>
    </source>
</evidence>
<keyword evidence="6" id="KW-0539">Nucleus</keyword>
<dbReference type="VEuPathDB" id="FungiDB:CJJ09_004637"/>
<dbReference type="CDD" id="cd12148">
    <property type="entry name" value="fungal_TF_MHR"/>
    <property type="match status" value="1"/>
</dbReference>
<dbReference type="InterPro" id="IPR007219">
    <property type="entry name" value="XnlR_reg_dom"/>
</dbReference>
<dbReference type="VEuPathDB" id="FungiDB:CJJ07_001413"/>
<keyword evidence="2" id="KW-0479">Metal-binding</keyword>
<dbReference type="PROSITE" id="PS00028">
    <property type="entry name" value="ZINC_FINGER_C2H2_1"/>
    <property type="match status" value="1"/>
</dbReference>
<evidence type="ECO:0000256" key="8">
    <source>
        <dbReference type="SAM" id="MobiDB-lite"/>
    </source>
</evidence>
<dbReference type="GO" id="GO:0006351">
    <property type="term" value="P:DNA-templated transcription"/>
    <property type="evidence" value="ECO:0007669"/>
    <property type="project" value="InterPro"/>
</dbReference>
<dbReference type="SUPFAM" id="SSF57667">
    <property type="entry name" value="beta-beta-alpha zinc fingers"/>
    <property type="match status" value="1"/>
</dbReference>
<dbReference type="GO" id="GO:0008270">
    <property type="term" value="F:zinc ion binding"/>
    <property type="evidence" value="ECO:0007669"/>
    <property type="project" value="UniProtKB-KW"/>
</dbReference>
<dbReference type="Pfam" id="PF04082">
    <property type="entry name" value="Fungal_trans"/>
    <property type="match status" value="1"/>
</dbReference>
<keyword evidence="5" id="KW-0862">Zinc</keyword>
<evidence type="ECO:0000256" key="2">
    <source>
        <dbReference type="ARBA" id="ARBA00022723"/>
    </source>
</evidence>
<proteinExistence type="predicted"/>
<evidence type="ECO:0000256" key="6">
    <source>
        <dbReference type="ARBA" id="ARBA00023242"/>
    </source>
</evidence>
<comment type="caution">
    <text evidence="10">The sequence shown here is derived from an EMBL/GenBank/DDBJ whole genome shotgun (WGS) entry which is preliminary data.</text>
</comment>
<evidence type="ECO:0000256" key="1">
    <source>
        <dbReference type="ARBA" id="ARBA00004123"/>
    </source>
</evidence>
<dbReference type="PROSITE" id="PS50157">
    <property type="entry name" value="ZINC_FINGER_C2H2_2"/>
    <property type="match status" value="1"/>
</dbReference>
<evidence type="ECO:0000313" key="11">
    <source>
        <dbReference type="Proteomes" id="UP000037122"/>
    </source>
</evidence>
<keyword evidence="3" id="KW-0677">Repeat</keyword>
<dbReference type="InterPro" id="IPR051059">
    <property type="entry name" value="VerF-like"/>
</dbReference>
<dbReference type="Pfam" id="PF00096">
    <property type="entry name" value="zf-C2H2"/>
    <property type="match status" value="1"/>
</dbReference>
<feature type="region of interest" description="Disordered" evidence="8">
    <location>
        <begin position="1"/>
        <end position="21"/>
    </location>
</feature>
<name>A0A0L0NRJ5_CANAR</name>
<dbReference type="PANTHER" id="PTHR40626">
    <property type="entry name" value="MIP31509P"/>
    <property type="match status" value="1"/>
</dbReference>
<accession>A0A0L0NRJ5</accession>
<dbReference type="InterPro" id="IPR036236">
    <property type="entry name" value="Znf_C2H2_sf"/>
</dbReference>
<dbReference type="VEuPathDB" id="FungiDB:QG37_07429"/>
<feature type="region of interest" description="Disordered" evidence="8">
    <location>
        <begin position="368"/>
        <end position="392"/>
    </location>
</feature>
<reference evidence="11" key="1">
    <citation type="journal article" date="2015" name="BMC Genomics">
        <title>Draft genome of a commonly misdiagnosed multidrug resistant pathogen Candida auris.</title>
        <authorList>
            <person name="Chatterjee S."/>
            <person name="Alampalli S.V."/>
            <person name="Nageshan R.K."/>
            <person name="Chettiar S.T."/>
            <person name="Joshi S."/>
            <person name="Tatu U.S."/>
        </authorList>
    </citation>
    <scope>NUCLEOTIDE SEQUENCE [LARGE SCALE GENOMIC DNA]</scope>
    <source>
        <strain evidence="11">6684</strain>
    </source>
</reference>
<feature type="compositionally biased region" description="Low complexity" evidence="8">
    <location>
        <begin position="370"/>
        <end position="387"/>
    </location>
</feature>
<evidence type="ECO:0000259" key="9">
    <source>
        <dbReference type="PROSITE" id="PS50157"/>
    </source>
</evidence>
<organism evidence="10 11">
    <name type="scientific">Candidozyma auris</name>
    <name type="common">Yeast</name>
    <name type="synonym">Candida auris</name>
    <dbReference type="NCBI Taxonomy" id="498019"/>
    <lineage>
        <taxon>Eukaryota</taxon>
        <taxon>Fungi</taxon>
        <taxon>Dikarya</taxon>
        <taxon>Ascomycota</taxon>
        <taxon>Saccharomycotina</taxon>
        <taxon>Pichiomycetes</taxon>
        <taxon>Metschnikowiaceae</taxon>
        <taxon>Candidozyma</taxon>
    </lineage>
</organism>
<dbReference type="InterPro" id="IPR013087">
    <property type="entry name" value="Znf_C2H2_type"/>
</dbReference>
<dbReference type="PANTHER" id="PTHR40626:SF11">
    <property type="entry name" value="ZINC FINGER PROTEIN YPR022C"/>
    <property type="match status" value="1"/>
</dbReference>
<feature type="region of interest" description="Disordered" evidence="8">
    <location>
        <begin position="116"/>
        <end position="170"/>
    </location>
</feature>
<evidence type="ECO:0000256" key="5">
    <source>
        <dbReference type="ARBA" id="ARBA00022833"/>
    </source>
</evidence>
<dbReference type="VEuPathDB" id="FungiDB:CJI96_0004526"/>
<sequence length="1096" mass="125509">MKLEPTNADENGGRKKKKRNLGQFPCSQCNKVFTRSDHLARHYLNHQPKQVYVCERLVKNHNGELRVCGKTFVRKDLKERHLKRHKMLEDNDMARWDDELGSLDSQSPLLSVKLEEEARGQRQGQPQAQSHAHEQTQGQSQHLQQIQSQGQQLQHLHSQGHQHQIQQNHAQPTVQLPSQMQNVHEGSLGQSGLGQPLLDHAPLQAPLHAPLQPPLQSSLQPPLRTQGVPVGLPFQNETSFQYRQQPPPPDMFRLNPNVPQSQTDILSWLFTDQDPYSIPKELVPPSYPALNLSNSPDFHNLGVDMPRASPRQGEVPYFNQVPETTINMNLQDLNFFSNNDNPLDEVFLRSLHEQGMLGDLRAQKGAWNISSTNSSTPTTAETLTPKSVSEHSPEGFQLEAVERRVAHHSSKNTPKNRHFHVDDILMKTLATCLPDVTFEKIDHILRPSSSDPSSRDRLSFYLYSYWEIFHPKFPILHKPSFDTKTVEPLLLLAMIIVGCLYAATTEEYSAVFKHCPEFKLAMLIAVPLRFTLFQHEDFRSPVRVWILQTLNLLEWCEKNCLQRLMHERAHIHHGTTVQLLRRSPFLGGNPTVANKEVTSASDTNTSAGEEDGAMTEDLDEAARSDQNLFNKWVESESMKRVTFMTFYLDIIDYIKFRHNPQIPFFQLQLLNLPCEEDALWASHDICGSFKKTIRRQKKLQKANSQNLGVRNLKNPNQIKPGMNFLSALKRVMRQTGKERTRSKVSFFTKLILFGGIVSIMHLMQQTELQNSFSQIMSSERQVTNRNQKWKEILTMVLDDYDHEIYAGESGLTRDSFFNVNRWQCRYPMYHLAQIIGMSDINHYDIAIFGGSPGNMSVDATSKDLFIVQKKLNSMWLRSLPAMKKNVGDLINYKCVVHCYWLLWSLMLAPLSKDGVPATGQSLTYDWRVDHDIHDSLYAVSIATLVLWCYCYSVYGPESTKFAEHGGSLSLDNTRNYERISGFAAEDGYQYLFRIRQEFTEKIKNQNLLNEFLLHSTRTAEELMPVSQIVNKYSEVLPTIANKQNISGLCFLVGTKLLRSQWLVIRENAKLIINCGLRSAGKTEVICPDLFKDDYVD</sequence>
<dbReference type="VEuPathDB" id="FungiDB:CJI97_004828"/>
<dbReference type="VEuPathDB" id="FungiDB:B9J08_004624"/>
<dbReference type="AlphaFoldDB" id="A0A0L0NRJ5"/>
<gene>
    <name evidence="10" type="ORF">QG37_07429</name>
</gene>
<dbReference type="Gene3D" id="3.30.160.60">
    <property type="entry name" value="Classic Zinc Finger"/>
    <property type="match status" value="1"/>
</dbReference>
<comment type="subcellular location">
    <subcellularLocation>
        <location evidence="1">Nucleus</location>
    </subcellularLocation>
</comment>
<dbReference type="SMART" id="SM00355">
    <property type="entry name" value="ZnF_C2H2"/>
    <property type="match status" value="2"/>
</dbReference>